<evidence type="ECO:0000313" key="3">
    <source>
        <dbReference type="EMBL" id="RRO20338.1"/>
    </source>
</evidence>
<dbReference type="EMBL" id="RSAA01000001">
    <property type="protein sequence ID" value="RRO20338.1"/>
    <property type="molecule type" value="Genomic_DNA"/>
</dbReference>
<dbReference type="GO" id="GO:0016740">
    <property type="term" value="F:transferase activity"/>
    <property type="evidence" value="ECO:0007669"/>
    <property type="project" value="UniProtKB-KW"/>
</dbReference>
<dbReference type="NCBIfam" id="TIGR01382">
    <property type="entry name" value="PfpI"/>
    <property type="match status" value="1"/>
</dbReference>
<dbReference type="Pfam" id="PF01965">
    <property type="entry name" value="DJ-1_PfpI"/>
    <property type="match status" value="1"/>
</dbReference>
<feature type="domain" description="DJ-1/PfpI" evidence="2">
    <location>
        <begin position="8"/>
        <end position="176"/>
    </location>
</feature>
<name>A0A3R8QVH0_9PSEU</name>
<accession>A0A3R8QVH0</accession>
<comment type="caution">
    <text evidence="3">The sequence shown here is derived from an EMBL/GenBank/DDBJ whole genome shotgun (WGS) entry which is preliminary data.</text>
</comment>
<dbReference type="PANTHER" id="PTHR42733:SF12">
    <property type="entry name" value="PROTEINASE"/>
    <property type="match status" value="1"/>
</dbReference>
<evidence type="ECO:0000259" key="2">
    <source>
        <dbReference type="Pfam" id="PF01965"/>
    </source>
</evidence>
<dbReference type="InterPro" id="IPR006286">
    <property type="entry name" value="C56_PfpI-like"/>
</dbReference>
<keyword evidence="4" id="KW-1185">Reference proteome</keyword>
<dbReference type="InterPro" id="IPR029062">
    <property type="entry name" value="Class_I_gatase-like"/>
</dbReference>
<sequence>MADELSGRKVAILATDGVEQVELTGPRDAIEQAGGQVEVVSLHSGEIQAMNGDIDKGDRFPVDREVTQVSVRDYDGLVLPGGTINPDQLRSNGTAVAFVRDFVTAGKPVGAICHGPWTLVEADVVKGRQLTSYPSIRTDIRNAGGEVTDQEVVVDDNLVTSRNPKDLPAFQDAVIKAVASS</sequence>
<dbReference type="Proteomes" id="UP000274515">
    <property type="component" value="Unassembled WGS sequence"/>
</dbReference>
<reference evidence="3 4" key="1">
    <citation type="submission" date="2018-11" db="EMBL/GenBank/DDBJ databases">
        <title>Saccharopolyspora rhizosphaerae sp. nov., an actinomycete isolated from rhizosphere soil in Thailand.</title>
        <authorList>
            <person name="Intra B."/>
            <person name="Euanorasetr J."/>
            <person name="Take A."/>
            <person name="Inahashi Y."/>
            <person name="Mori M."/>
            <person name="Panbangred W."/>
            <person name="Matsumoto A."/>
        </authorList>
    </citation>
    <scope>NUCLEOTIDE SEQUENCE [LARGE SCALE GENOMIC DNA]</scope>
    <source>
        <strain evidence="3 4">H219</strain>
    </source>
</reference>
<dbReference type="CDD" id="cd03134">
    <property type="entry name" value="GATase1_PfpI_like"/>
    <property type="match status" value="1"/>
</dbReference>
<evidence type="ECO:0000256" key="1">
    <source>
        <dbReference type="ARBA" id="ARBA00008542"/>
    </source>
</evidence>
<dbReference type="AlphaFoldDB" id="A0A3R8QVH0"/>
<dbReference type="SUPFAM" id="SSF52317">
    <property type="entry name" value="Class I glutamine amidotransferase-like"/>
    <property type="match status" value="1"/>
</dbReference>
<proteinExistence type="inferred from homology"/>
<dbReference type="PROSITE" id="PS51276">
    <property type="entry name" value="PEPTIDASE_C56_PFPI"/>
    <property type="match status" value="1"/>
</dbReference>
<evidence type="ECO:0000313" key="4">
    <source>
        <dbReference type="Proteomes" id="UP000274515"/>
    </source>
</evidence>
<gene>
    <name evidence="3" type="ORF">EIL87_00045</name>
</gene>
<keyword evidence="3" id="KW-0315">Glutamine amidotransferase</keyword>
<organism evidence="3 4">
    <name type="scientific">Saccharopolyspora rhizosphaerae</name>
    <dbReference type="NCBI Taxonomy" id="2492662"/>
    <lineage>
        <taxon>Bacteria</taxon>
        <taxon>Bacillati</taxon>
        <taxon>Actinomycetota</taxon>
        <taxon>Actinomycetes</taxon>
        <taxon>Pseudonocardiales</taxon>
        <taxon>Pseudonocardiaceae</taxon>
        <taxon>Saccharopolyspora</taxon>
    </lineage>
</organism>
<dbReference type="InterPro" id="IPR002818">
    <property type="entry name" value="DJ-1/PfpI"/>
</dbReference>
<keyword evidence="3" id="KW-0808">Transferase</keyword>
<dbReference type="OrthoDB" id="9792284at2"/>
<dbReference type="RefSeq" id="WP_125088040.1">
    <property type="nucleotide sequence ID" value="NZ_RSAA01000001.1"/>
</dbReference>
<protein>
    <submittedName>
        <fullName evidence="3">Type 1 glutamine amidotransferase</fullName>
    </submittedName>
</protein>
<comment type="similarity">
    <text evidence="1">Belongs to the peptidase C56 family.</text>
</comment>
<dbReference type="PANTHER" id="PTHR42733">
    <property type="entry name" value="DJ-1 PROTEIN"/>
    <property type="match status" value="1"/>
</dbReference>
<dbReference type="Gene3D" id="3.40.50.880">
    <property type="match status" value="1"/>
</dbReference>